<keyword evidence="2" id="KW-1185">Reference proteome</keyword>
<comment type="caution">
    <text evidence="1">The sequence shown here is derived from an EMBL/GenBank/DDBJ whole genome shotgun (WGS) entry which is preliminary data.</text>
</comment>
<dbReference type="Proteomes" id="UP001418222">
    <property type="component" value="Unassembled WGS sequence"/>
</dbReference>
<evidence type="ECO:0000313" key="1">
    <source>
        <dbReference type="EMBL" id="KAK8928532.1"/>
    </source>
</evidence>
<sequence length="203" mass="23068">MTKIGFLYSSGFHQNAELTSPILCNSRKRLSWPILCIFEFSSSMIYKSYLLSGLGFLFHEPFSLLDDYSLLAPTQEPRFSLWHSQYPPSLCLICSSNEKEEPDFIVKSCKGQHLNNTPLVLIQVELGVVNSKEFGGIYEHKRIHENSSNHDWIPPKTELNTRTKTKLIAFSGDTNMYSVQGVIFNSSEMQQHSNECAASLTHL</sequence>
<protein>
    <submittedName>
        <fullName evidence="1">Uncharacterized protein</fullName>
    </submittedName>
</protein>
<dbReference type="AlphaFoldDB" id="A0AAP0B4X9"/>
<reference evidence="1 2" key="1">
    <citation type="journal article" date="2022" name="Nat. Plants">
        <title>Genomes of leafy and leafless Platanthera orchids illuminate the evolution of mycoheterotrophy.</title>
        <authorList>
            <person name="Li M.H."/>
            <person name="Liu K.W."/>
            <person name="Li Z."/>
            <person name="Lu H.C."/>
            <person name="Ye Q.L."/>
            <person name="Zhang D."/>
            <person name="Wang J.Y."/>
            <person name="Li Y.F."/>
            <person name="Zhong Z.M."/>
            <person name="Liu X."/>
            <person name="Yu X."/>
            <person name="Liu D.K."/>
            <person name="Tu X.D."/>
            <person name="Liu B."/>
            <person name="Hao Y."/>
            <person name="Liao X.Y."/>
            <person name="Jiang Y.T."/>
            <person name="Sun W.H."/>
            <person name="Chen J."/>
            <person name="Chen Y.Q."/>
            <person name="Ai Y."/>
            <person name="Zhai J.W."/>
            <person name="Wu S.S."/>
            <person name="Zhou Z."/>
            <person name="Hsiao Y.Y."/>
            <person name="Wu W.L."/>
            <person name="Chen Y.Y."/>
            <person name="Lin Y.F."/>
            <person name="Hsu J.L."/>
            <person name="Li C.Y."/>
            <person name="Wang Z.W."/>
            <person name="Zhao X."/>
            <person name="Zhong W.Y."/>
            <person name="Ma X.K."/>
            <person name="Ma L."/>
            <person name="Huang J."/>
            <person name="Chen G.Z."/>
            <person name="Huang M.Z."/>
            <person name="Huang L."/>
            <person name="Peng D.H."/>
            <person name="Luo Y.B."/>
            <person name="Zou S.Q."/>
            <person name="Chen S.P."/>
            <person name="Lan S."/>
            <person name="Tsai W.C."/>
            <person name="Van de Peer Y."/>
            <person name="Liu Z.J."/>
        </authorList>
    </citation>
    <scope>NUCLEOTIDE SEQUENCE [LARGE SCALE GENOMIC DNA]</scope>
    <source>
        <strain evidence="1">Lor287</strain>
    </source>
</reference>
<dbReference type="EMBL" id="JBBWWQ010000015">
    <property type="protein sequence ID" value="KAK8928532.1"/>
    <property type="molecule type" value="Genomic_DNA"/>
</dbReference>
<name>A0AAP0B4X9_9ASPA</name>
<proteinExistence type="predicted"/>
<evidence type="ECO:0000313" key="2">
    <source>
        <dbReference type="Proteomes" id="UP001418222"/>
    </source>
</evidence>
<organism evidence="1 2">
    <name type="scientific">Platanthera zijinensis</name>
    <dbReference type="NCBI Taxonomy" id="2320716"/>
    <lineage>
        <taxon>Eukaryota</taxon>
        <taxon>Viridiplantae</taxon>
        <taxon>Streptophyta</taxon>
        <taxon>Embryophyta</taxon>
        <taxon>Tracheophyta</taxon>
        <taxon>Spermatophyta</taxon>
        <taxon>Magnoliopsida</taxon>
        <taxon>Liliopsida</taxon>
        <taxon>Asparagales</taxon>
        <taxon>Orchidaceae</taxon>
        <taxon>Orchidoideae</taxon>
        <taxon>Orchideae</taxon>
        <taxon>Orchidinae</taxon>
        <taxon>Platanthera</taxon>
    </lineage>
</organism>
<accession>A0AAP0B4X9</accession>
<gene>
    <name evidence="1" type="ORF">KSP39_PZI017829</name>
</gene>